<protein>
    <submittedName>
        <fullName evidence="3">Adenylate cyclase</fullName>
    </submittedName>
</protein>
<dbReference type="SUPFAM" id="SSF55781">
    <property type="entry name" value="GAF domain-like"/>
    <property type="match status" value="2"/>
</dbReference>
<comment type="caution">
    <text evidence="3">The sequence shown here is derived from an EMBL/GenBank/DDBJ whole genome shotgun (WGS) entry which is preliminary data.</text>
</comment>
<dbReference type="Gene3D" id="3.30.70.1230">
    <property type="entry name" value="Nucleotide cyclase"/>
    <property type="match status" value="1"/>
</dbReference>
<dbReference type="CDD" id="cd00130">
    <property type="entry name" value="PAS"/>
    <property type="match status" value="1"/>
</dbReference>
<dbReference type="GO" id="GO:0004016">
    <property type="term" value="F:adenylate cyclase activity"/>
    <property type="evidence" value="ECO:0007669"/>
    <property type="project" value="UniProtKB-ARBA"/>
</dbReference>
<reference evidence="3 4" key="1">
    <citation type="submission" date="2018-05" db="EMBL/GenBank/DDBJ databases">
        <title>Genomic Encyclopedia of Type Strains, Phase IV (KMG-IV): sequencing the most valuable type-strain genomes for metagenomic binning, comparative biology and taxonomic classification.</title>
        <authorList>
            <person name="Goeker M."/>
        </authorList>
    </citation>
    <scope>NUCLEOTIDE SEQUENCE [LARGE SCALE GENOMIC DNA]</scope>
    <source>
        <strain evidence="3 4">DSM 3183</strain>
    </source>
</reference>
<sequence length="763" mass="84617">MSAMTETLSRPMTESQRAAALRRTEVLLEVTRKCATITQIDGVLAMLVELTSRELNCDRGTLFLNDPKTGELYSRFAQGSQSLEIRILNTSGIAGHVFQAGESLLVEDAYADPRFNSTVDQRTGYKTRNIICVPVRTPLGQIIGVMQNINKHDGSFTADDVTLLEEMTSQATVFLQSLQSIEEIEQVRAKELAFLSMISEISSEVDLTRLLQRVVAETVRMFEAERATIFIHDKATDTLFSLFSAGGKVSEIRFPSGVGIAGTVFTTGQSLNIPHAYADLRFNPSFDRQTGFFTRCILCVPIINKQGEVIGVTQVLNKKTGAFTDKDEQQLKTFTGQIAIALENSKLFDDVQRMKLYNESVLQSMSNGVLTLDPLGKIITCNQAIERIWACKAAEVQGRLLAELLDQQGAWIMERIEKVKEERSSDVFPDAEVALGGVTKSVNLTIMPLVSESDDSKLGSMLMVEDISSEKRMKSTMSRYMDPVIAAQMMDDDTLDLLGGVSAEATIMFTDVRGFTTITEEYGAQGTVSFLNEYFSLMVDCITAQGGMLDKFIGDAIMACFGLPMPHDDDPDRAARAAINMIRTLWEWNAQRRDRGLKTVDMGVGIHTDHIVSGNIGSPKRMDYTVIGDGVNLASRLESACKAYSARILASENTVARFNGTYRMRDIDLVVVKGKTAPVRVFELLDYHDAQTFPAMRDVLGHFEDGIVAYRAARWEEAIARFEKCVSLNPGDGLSRTYVDRCRILQATPPQGEWDGVWVMKEK</sequence>
<dbReference type="Pfam" id="PF01590">
    <property type="entry name" value="GAF"/>
    <property type="match status" value="2"/>
</dbReference>
<dbReference type="InterPro" id="IPR035965">
    <property type="entry name" value="PAS-like_dom_sf"/>
</dbReference>
<dbReference type="SUPFAM" id="SSF55785">
    <property type="entry name" value="PYP-like sensor domain (PAS domain)"/>
    <property type="match status" value="1"/>
</dbReference>
<dbReference type="Pfam" id="PF00211">
    <property type="entry name" value="Guanylate_cyc"/>
    <property type="match status" value="1"/>
</dbReference>
<gene>
    <name evidence="3" type="ORF">C7451_101424</name>
</gene>
<dbReference type="PANTHER" id="PTHR43081:SF1">
    <property type="entry name" value="ADENYLATE CYCLASE, TERMINAL-DIFFERENTIATION SPECIFIC"/>
    <property type="match status" value="1"/>
</dbReference>
<keyword evidence="4" id="KW-1185">Reference proteome</keyword>
<feature type="domain" description="Guanylate cyclase" evidence="2">
    <location>
        <begin position="506"/>
        <end position="638"/>
    </location>
</feature>
<dbReference type="InterPro" id="IPR029787">
    <property type="entry name" value="Nucleotide_cyclase"/>
</dbReference>
<dbReference type="SUPFAM" id="SSF55073">
    <property type="entry name" value="Nucleotide cyclase"/>
    <property type="match status" value="1"/>
</dbReference>
<dbReference type="NCBIfam" id="TIGR00229">
    <property type="entry name" value="sensory_box"/>
    <property type="match status" value="1"/>
</dbReference>
<keyword evidence="1" id="KW-0802">TPR repeat</keyword>
<dbReference type="PROSITE" id="PS50005">
    <property type="entry name" value="TPR"/>
    <property type="match status" value="1"/>
</dbReference>
<evidence type="ECO:0000313" key="4">
    <source>
        <dbReference type="Proteomes" id="UP000248014"/>
    </source>
</evidence>
<dbReference type="PROSITE" id="PS50125">
    <property type="entry name" value="GUANYLATE_CYCLASE_2"/>
    <property type="match status" value="1"/>
</dbReference>
<dbReference type="GO" id="GO:0035556">
    <property type="term" value="P:intracellular signal transduction"/>
    <property type="evidence" value="ECO:0007669"/>
    <property type="project" value="InterPro"/>
</dbReference>
<dbReference type="InterPro" id="IPR000014">
    <property type="entry name" value="PAS"/>
</dbReference>
<name>A0A2V3VS37_9SPHN</name>
<dbReference type="InterPro" id="IPR050697">
    <property type="entry name" value="Adenylyl/Guanylyl_Cyclase_3/4"/>
</dbReference>
<dbReference type="SMART" id="SM00065">
    <property type="entry name" value="GAF"/>
    <property type="match status" value="2"/>
</dbReference>
<dbReference type="Gene3D" id="3.30.450.40">
    <property type="match status" value="2"/>
</dbReference>
<dbReference type="SMART" id="SM00091">
    <property type="entry name" value="PAS"/>
    <property type="match status" value="1"/>
</dbReference>
<dbReference type="InterPro" id="IPR003018">
    <property type="entry name" value="GAF"/>
</dbReference>
<dbReference type="Gene3D" id="3.30.450.20">
    <property type="entry name" value="PAS domain"/>
    <property type="match status" value="1"/>
</dbReference>
<dbReference type="Pfam" id="PF08448">
    <property type="entry name" value="PAS_4"/>
    <property type="match status" value="1"/>
</dbReference>
<dbReference type="InterPro" id="IPR013656">
    <property type="entry name" value="PAS_4"/>
</dbReference>
<dbReference type="InterPro" id="IPR029016">
    <property type="entry name" value="GAF-like_dom_sf"/>
</dbReference>
<organism evidence="3 4">
    <name type="scientific">Blastomonas natatoria</name>
    <dbReference type="NCBI Taxonomy" id="34015"/>
    <lineage>
        <taxon>Bacteria</taxon>
        <taxon>Pseudomonadati</taxon>
        <taxon>Pseudomonadota</taxon>
        <taxon>Alphaproteobacteria</taxon>
        <taxon>Sphingomonadales</taxon>
        <taxon>Sphingomonadaceae</taxon>
        <taxon>Blastomonas</taxon>
    </lineage>
</organism>
<dbReference type="GO" id="GO:0009190">
    <property type="term" value="P:cyclic nucleotide biosynthetic process"/>
    <property type="evidence" value="ECO:0007669"/>
    <property type="project" value="InterPro"/>
</dbReference>
<dbReference type="AlphaFoldDB" id="A0A2V3VS37"/>
<dbReference type="Proteomes" id="UP000248014">
    <property type="component" value="Unassembled WGS sequence"/>
</dbReference>
<accession>A0A2V3VS37</accession>
<feature type="repeat" description="TPR" evidence="1">
    <location>
        <begin position="699"/>
        <end position="732"/>
    </location>
</feature>
<dbReference type="CDD" id="cd07302">
    <property type="entry name" value="CHD"/>
    <property type="match status" value="1"/>
</dbReference>
<dbReference type="SMART" id="SM00044">
    <property type="entry name" value="CYCc"/>
    <property type="match status" value="1"/>
</dbReference>
<dbReference type="EMBL" id="QJJM01000001">
    <property type="protein sequence ID" value="PXW79359.1"/>
    <property type="molecule type" value="Genomic_DNA"/>
</dbReference>
<evidence type="ECO:0000259" key="2">
    <source>
        <dbReference type="PROSITE" id="PS50125"/>
    </source>
</evidence>
<proteinExistence type="predicted"/>
<evidence type="ECO:0000313" key="3">
    <source>
        <dbReference type="EMBL" id="PXW79359.1"/>
    </source>
</evidence>
<dbReference type="InterPro" id="IPR001054">
    <property type="entry name" value="A/G_cyclase"/>
</dbReference>
<dbReference type="InterPro" id="IPR019734">
    <property type="entry name" value="TPR_rpt"/>
</dbReference>
<evidence type="ECO:0000256" key="1">
    <source>
        <dbReference type="PROSITE-ProRule" id="PRU00339"/>
    </source>
</evidence>
<dbReference type="PANTHER" id="PTHR43081">
    <property type="entry name" value="ADENYLATE CYCLASE, TERMINAL-DIFFERENTIATION SPECIFIC-RELATED"/>
    <property type="match status" value="1"/>
</dbReference>
<dbReference type="RefSeq" id="WP_244181488.1">
    <property type="nucleotide sequence ID" value="NZ_QJJM01000001.1"/>
</dbReference>